<organism evidence="2 3">
    <name type="scientific">Phytophthora sojae (strain P6497)</name>
    <name type="common">Soybean stem and root rot agent</name>
    <name type="synonym">Phytophthora megasperma f. sp. glycines</name>
    <dbReference type="NCBI Taxonomy" id="1094619"/>
    <lineage>
        <taxon>Eukaryota</taxon>
        <taxon>Sar</taxon>
        <taxon>Stramenopiles</taxon>
        <taxon>Oomycota</taxon>
        <taxon>Peronosporomycetes</taxon>
        <taxon>Peronosporales</taxon>
        <taxon>Peronosporaceae</taxon>
        <taxon>Phytophthora</taxon>
    </lineage>
</organism>
<dbReference type="RefSeq" id="XP_009529362.1">
    <property type="nucleotide sequence ID" value="XM_009531067.1"/>
</dbReference>
<reference evidence="2 3" key="1">
    <citation type="journal article" date="2006" name="Science">
        <title>Phytophthora genome sequences uncover evolutionary origins and mechanisms of pathogenesis.</title>
        <authorList>
            <person name="Tyler B.M."/>
            <person name="Tripathy S."/>
            <person name="Zhang X."/>
            <person name="Dehal P."/>
            <person name="Jiang R.H."/>
            <person name="Aerts A."/>
            <person name="Arredondo F.D."/>
            <person name="Baxter L."/>
            <person name="Bensasson D."/>
            <person name="Beynon J.L."/>
            <person name="Chapman J."/>
            <person name="Damasceno C.M."/>
            <person name="Dorrance A.E."/>
            <person name="Dou D."/>
            <person name="Dickerman A.W."/>
            <person name="Dubchak I.L."/>
            <person name="Garbelotto M."/>
            <person name="Gijzen M."/>
            <person name="Gordon S.G."/>
            <person name="Govers F."/>
            <person name="Grunwald N.J."/>
            <person name="Huang W."/>
            <person name="Ivors K.L."/>
            <person name="Jones R.W."/>
            <person name="Kamoun S."/>
            <person name="Krampis K."/>
            <person name="Lamour K.H."/>
            <person name="Lee M.K."/>
            <person name="McDonald W.H."/>
            <person name="Medina M."/>
            <person name="Meijer H.J."/>
            <person name="Nordberg E.K."/>
            <person name="Maclean D.J."/>
            <person name="Ospina-Giraldo M.D."/>
            <person name="Morris P.F."/>
            <person name="Phuntumart V."/>
            <person name="Putnam N.H."/>
            <person name="Rash S."/>
            <person name="Rose J.K."/>
            <person name="Sakihama Y."/>
            <person name="Salamov A.A."/>
            <person name="Savidor A."/>
            <person name="Scheuring C.F."/>
            <person name="Smith B.M."/>
            <person name="Sobral B.W."/>
            <person name="Terry A."/>
            <person name="Torto-Alalibo T.A."/>
            <person name="Win J."/>
            <person name="Xu Z."/>
            <person name="Zhang H."/>
            <person name="Grigoriev I.V."/>
            <person name="Rokhsar D.S."/>
            <person name="Boore J.L."/>
        </authorList>
    </citation>
    <scope>NUCLEOTIDE SEQUENCE [LARGE SCALE GENOMIC DNA]</scope>
    <source>
        <strain evidence="2 3">P6497</strain>
    </source>
</reference>
<evidence type="ECO:0000313" key="3">
    <source>
        <dbReference type="Proteomes" id="UP000002640"/>
    </source>
</evidence>
<dbReference type="AlphaFoldDB" id="G4ZLY4"/>
<feature type="non-terminal residue" evidence="2">
    <location>
        <position position="1"/>
    </location>
</feature>
<gene>
    <name evidence="2" type="ORF">PHYSODRAFT_505597</name>
</gene>
<feature type="domain" description="DDE-1" evidence="1">
    <location>
        <begin position="54"/>
        <end position="116"/>
    </location>
</feature>
<dbReference type="GO" id="GO:0003676">
    <property type="term" value="F:nucleic acid binding"/>
    <property type="evidence" value="ECO:0007669"/>
    <property type="project" value="InterPro"/>
</dbReference>
<dbReference type="KEGG" id="psoj:PHYSODRAFT_505597"/>
<dbReference type="GeneID" id="20658511"/>
<protein>
    <recommendedName>
        <fullName evidence="1">DDE-1 domain-containing protein</fullName>
    </recommendedName>
</protein>
<accession>G4ZLY4</accession>
<dbReference type="InParanoid" id="G4ZLY4"/>
<evidence type="ECO:0000259" key="1">
    <source>
        <dbReference type="Pfam" id="PF03184"/>
    </source>
</evidence>
<name>G4ZLY4_PHYSP</name>
<dbReference type="Proteomes" id="UP000002640">
    <property type="component" value="Unassembled WGS sequence"/>
</dbReference>
<keyword evidence="3" id="KW-1185">Reference proteome</keyword>
<dbReference type="InterPro" id="IPR004875">
    <property type="entry name" value="DDE_SF_endonuclease_dom"/>
</dbReference>
<sequence length="118" mass="13463">FVVMKARPSTVEKSQEKNLQDRNGFTVHIWQDVCPIMTLPSSATKTSNVEGWNQEFSGEFLRRHFGHRPGPFESILLLWDDFNGHQTEQVRRYATTIKVLLLGMPSKATSVYQPADIA</sequence>
<dbReference type="Pfam" id="PF03184">
    <property type="entry name" value="DDE_1"/>
    <property type="match status" value="1"/>
</dbReference>
<proteinExistence type="predicted"/>
<dbReference type="EMBL" id="JH159155">
    <property type="protein sequence ID" value="EGZ15613.1"/>
    <property type="molecule type" value="Genomic_DNA"/>
</dbReference>
<evidence type="ECO:0000313" key="2">
    <source>
        <dbReference type="EMBL" id="EGZ15613.1"/>
    </source>
</evidence>